<dbReference type="EMBL" id="QOWE01000007">
    <property type="protein sequence ID" value="RCR69675.1"/>
    <property type="molecule type" value="Genomic_DNA"/>
</dbReference>
<dbReference type="Proteomes" id="UP000253383">
    <property type="component" value="Unassembled WGS sequence"/>
</dbReference>
<accession>A0A368JQT5</accession>
<evidence type="ECO:0000313" key="2">
    <source>
        <dbReference type="Proteomes" id="UP000253383"/>
    </source>
</evidence>
<keyword evidence="2" id="KW-1185">Reference proteome</keyword>
<evidence type="ECO:0000313" key="1">
    <source>
        <dbReference type="EMBL" id="RCR69675.1"/>
    </source>
</evidence>
<reference evidence="1 2" key="1">
    <citation type="submission" date="2018-07" db="EMBL/GenBank/DDBJ databases">
        <title>Genome analysis of Larkinella rosea.</title>
        <authorList>
            <person name="Zhou Z."/>
            <person name="Wang G."/>
        </authorList>
    </citation>
    <scope>NUCLEOTIDE SEQUENCE [LARGE SCALE GENOMIC DNA]</scope>
    <source>
        <strain evidence="2">zzj9</strain>
    </source>
</reference>
<comment type="caution">
    <text evidence="1">The sequence shown here is derived from an EMBL/GenBank/DDBJ whole genome shotgun (WGS) entry which is preliminary data.</text>
</comment>
<dbReference type="InterPro" id="IPR017938">
    <property type="entry name" value="Riboflavin_synthase-like_b-brl"/>
</dbReference>
<sequence length="231" mass="25980">MANVLKKAVSQLFDKLSTPSQVVAIRAWQPATLYEVDVHLPTTSMEKWTTIQRLKCKVAEFEYRDYTPATWNAEEKICTLYIQAGHDGAGSRWVQRLKKGDKIPLGVAHAAQVPTKEGKILCLGDGTAIGHFLGMKQLTDRKRFPMEVVIILPEIYQLPSSLIANNPEFEFIFNPHGNSLETLEQWALSKELSAYTSVYLAGHTPLVKSLRKKLKAIPDVRATFQAHGFWS</sequence>
<dbReference type="SUPFAM" id="SSF63380">
    <property type="entry name" value="Riboflavin synthase domain-like"/>
    <property type="match status" value="1"/>
</dbReference>
<dbReference type="Gene3D" id="2.40.30.10">
    <property type="entry name" value="Translation factors"/>
    <property type="match status" value="1"/>
</dbReference>
<name>A0A368JQT5_9BACT</name>
<gene>
    <name evidence="1" type="ORF">DUE52_10015</name>
</gene>
<dbReference type="OrthoDB" id="649820at2"/>
<protein>
    <submittedName>
        <fullName evidence="1">Siderophore-interacting protein</fullName>
    </submittedName>
</protein>
<organism evidence="1 2">
    <name type="scientific">Larkinella punicea</name>
    <dbReference type="NCBI Taxonomy" id="2315727"/>
    <lineage>
        <taxon>Bacteria</taxon>
        <taxon>Pseudomonadati</taxon>
        <taxon>Bacteroidota</taxon>
        <taxon>Cytophagia</taxon>
        <taxon>Cytophagales</taxon>
        <taxon>Spirosomataceae</taxon>
        <taxon>Larkinella</taxon>
    </lineage>
</organism>
<proteinExistence type="predicted"/>
<dbReference type="RefSeq" id="WP_114405869.1">
    <property type="nucleotide sequence ID" value="NZ_QOWE01000007.1"/>
</dbReference>
<dbReference type="AlphaFoldDB" id="A0A368JQT5"/>